<name>A0A0E1XI34_STAAU</name>
<comment type="caution">
    <text evidence="7">The sequence shown here is derived from an EMBL/GenBank/DDBJ whole genome shotgun (WGS) entry which is preliminary data.</text>
</comment>
<evidence type="ECO:0000256" key="3">
    <source>
        <dbReference type="ARBA" id="ARBA00023002"/>
    </source>
</evidence>
<feature type="domain" description="Plastocyanin-like" evidence="5">
    <location>
        <begin position="350"/>
        <end position="476"/>
    </location>
</feature>
<proteinExistence type="inferred from homology"/>
<dbReference type="InterPro" id="IPR011707">
    <property type="entry name" value="Cu-oxidase-like_N"/>
</dbReference>
<evidence type="ECO:0000256" key="4">
    <source>
        <dbReference type="SAM" id="SignalP"/>
    </source>
</evidence>
<dbReference type="Pfam" id="PF07731">
    <property type="entry name" value="Cu-oxidase_2"/>
    <property type="match status" value="1"/>
</dbReference>
<dbReference type="CDD" id="cd04232">
    <property type="entry name" value="CuRO_1_CueO_FtsP"/>
    <property type="match status" value="1"/>
</dbReference>
<dbReference type="InterPro" id="IPR008972">
    <property type="entry name" value="Cupredoxin"/>
</dbReference>
<keyword evidence="4" id="KW-0732">Signal</keyword>
<dbReference type="InterPro" id="IPR011706">
    <property type="entry name" value="Cu-oxidase_C"/>
</dbReference>
<dbReference type="GO" id="GO:0005507">
    <property type="term" value="F:copper ion binding"/>
    <property type="evidence" value="ECO:0007669"/>
    <property type="project" value="InterPro"/>
</dbReference>
<gene>
    <name evidence="7" type="primary">mco</name>
    <name evidence="7" type="ORF">HMPREF0769_11631</name>
</gene>
<dbReference type="SMR" id="A0A0E1XI34"/>
<sequence>MYKKMFTILITLFSIMFMVPNDTFAEGKHNMMDMKENDQKRNDMMDMKSHDERKNLNSSQGKNEITFPKVLDPKKDNNGYKSYTLKAQKGKTEFYKGNFSNTLGYNGNLLGPTLKLKKGDKVKIKLVNNLDENTTFHWHGLEIDGKVDGGPSQVIKPGKEKTIKFEVKQEAATLWYHPHPSPNTAKQVYNGLSGLLYIEDDKKNNYPSNYGKNDLPIIIQDKTFVSKKLNYTKTKDEDGTQGDTVLVNGKVDPKLTTKEGKIRLRLLNGSNARDLNLKLSNNQSFEYIASEGGHLEKTKKLKEINLAPSARKEIVIDLSKMKEEKVNLVDNDETVILPIINKEKSTNKDTTPKVDKKIKLEGMDDNVTINGKKFDPNRIDFTQKVNRKETWEIENVKDKMSGMKHPFHIHGTQFKVLSVDGKKPSEDMRGKKDVISLEPGQKAKIEVVFKNTGTYMFHCHILEHEDNGMMGQIKVTK</sequence>
<dbReference type="InterPro" id="IPR033138">
    <property type="entry name" value="Cu_oxidase_CS"/>
</dbReference>
<dbReference type="PANTHER" id="PTHR48267">
    <property type="entry name" value="CUPREDOXIN SUPERFAMILY PROTEIN"/>
    <property type="match status" value="1"/>
</dbReference>
<reference evidence="7" key="1">
    <citation type="submission" date="2010-05" db="EMBL/GenBank/DDBJ databases">
        <authorList>
            <person name="Muzny D."/>
            <person name="Qin X."/>
            <person name="Buhay C."/>
            <person name="Dugan-Rocha S."/>
            <person name="Ding Y."/>
            <person name="Chen G."/>
            <person name="Hawes A."/>
            <person name="Holder M."/>
            <person name="Jhangiani S."/>
            <person name="Johnson A."/>
            <person name="Khan Z."/>
            <person name="Li Z."/>
            <person name="Liu W."/>
            <person name="Liu X."/>
            <person name="Perez L."/>
            <person name="Shen H."/>
            <person name="Wang Q."/>
            <person name="Watt J."/>
            <person name="Xi L."/>
            <person name="Xin Y."/>
            <person name="Zhou J."/>
            <person name="Deng J."/>
            <person name="Jiang H."/>
            <person name="Liu Y."/>
            <person name="Qu J."/>
            <person name="Song X.-Z."/>
            <person name="Zhang L."/>
            <person name="Villasana D."/>
            <person name="Johnson A."/>
            <person name="Liu J."/>
            <person name="Liyanage D."/>
            <person name="Lorensuhewa L."/>
            <person name="Robinson T."/>
            <person name="Song A."/>
            <person name="Song B.-B."/>
            <person name="Dinh H."/>
            <person name="Thornton R."/>
            <person name="Coyle M."/>
            <person name="Francisco L."/>
            <person name="Jackson L."/>
            <person name="Javaid M."/>
            <person name="Korchina V."/>
            <person name="Kovar C."/>
            <person name="Mata R."/>
            <person name="Mathew T."/>
            <person name="Ngo R."/>
            <person name="Nguyen L."/>
            <person name="Nguyen N."/>
            <person name="Okwuonu G."/>
            <person name="Ongeri F."/>
            <person name="Pham C."/>
            <person name="Simmons D."/>
            <person name="Wilczek-Boney K."/>
            <person name="Hale W."/>
            <person name="Jakkamsetti A."/>
            <person name="Pham P."/>
            <person name="Ruth R."/>
            <person name="San Lucas F."/>
            <person name="Warren J."/>
            <person name="Zhang J."/>
            <person name="Zhao Z."/>
            <person name="Zhou C."/>
            <person name="Zhu D."/>
            <person name="Lee S."/>
            <person name="Bess C."/>
            <person name="Blankenburg K."/>
            <person name="Forbes L."/>
            <person name="Fu Q."/>
            <person name="Gubbala S."/>
            <person name="Hirani K."/>
            <person name="Jayaseelan J.C."/>
            <person name="Lara F."/>
            <person name="Munidasa M."/>
            <person name="Palculict T."/>
            <person name="Patil S."/>
            <person name="Pu L.-L."/>
            <person name="Saada N."/>
            <person name="Tang L."/>
            <person name="Weissenberger G."/>
            <person name="Zhu Y."/>
            <person name="Hemphill L."/>
            <person name="Shang Y."/>
            <person name="Youmans B."/>
            <person name="Ayvaz T."/>
            <person name="Ross M."/>
            <person name="Santibanez J."/>
            <person name="Aqrawi P."/>
            <person name="Gross S."/>
            <person name="Joshi V."/>
            <person name="Fowler G."/>
            <person name="Nazareth L."/>
            <person name="Reid J."/>
            <person name="Worley K."/>
            <person name="Petrosino J."/>
            <person name="Highlander S."/>
            <person name="Gibbs R."/>
        </authorList>
    </citation>
    <scope>NUCLEOTIDE SEQUENCE [LARGE SCALE GENOMIC DNA]</scope>
    <source>
        <strain evidence="7">MN8</strain>
    </source>
</reference>
<dbReference type="PANTHER" id="PTHR48267:SF1">
    <property type="entry name" value="BILIRUBIN OXIDASE"/>
    <property type="match status" value="1"/>
</dbReference>
<evidence type="ECO:0000256" key="1">
    <source>
        <dbReference type="ARBA" id="ARBA00010609"/>
    </source>
</evidence>
<dbReference type="InterPro" id="IPR045087">
    <property type="entry name" value="Cu-oxidase_fam"/>
</dbReference>
<dbReference type="PROSITE" id="PS00080">
    <property type="entry name" value="MULTICOPPER_OXIDASE2"/>
    <property type="match status" value="1"/>
</dbReference>
<feature type="signal peptide" evidence="4">
    <location>
        <begin position="1"/>
        <end position="25"/>
    </location>
</feature>
<evidence type="ECO:0000259" key="5">
    <source>
        <dbReference type="Pfam" id="PF07731"/>
    </source>
</evidence>
<dbReference type="Pfam" id="PF07732">
    <property type="entry name" value="Cu-oxidase_3"/>
    <property type="match status" value="1"/>
</dbReference>
<protein>
    <submittedName>
        <fullName evidence="7">Multicopper oxidase mco</fullName>
        <ecNumber evidence="7">1.-.-.-</ecNumber>
    </submittedName>
</protein>
<organism evidence="7">
    <name type="scientific">Staphylococcus aureus subsp. aureus MN8</name>
    <dbReference type="NCBI Taxonomy" id="548470"/>
    <lineage>
        <taxon>Bacteria</taxon>
        <taxon>Bacillati</taxon>
        <taxon>Bacillota</taxon>
        <taxon>Bacilli</taxon>
        <taxon>Bacillales</taxon>
        <taxon>Staphylococcaceae</taxon>
        <taxon>Staphylococcus</taxon>
    </lineage>
</organism>
<dbReference type="InterPro" id="IPR002355">
    <property type="entry name" value="Cu_oxidase_Cu_BS"/>
</dbReference>
<evidence type="ECO:0000313" key="7">
    <source>
        <dbReference type="EMBL" id="EFH95421.1"/>
    </source>
</evidence>
<dbReference type="PROSITE" id="PS00079">
    <property type="entry name" value="MULTICOPPER_OXIDASE1"/>
    <property type="match status" value="1"/>
</dbReference>
<keyword evidence="3 7" id="KW-0560">Oxidoreductase</keyword>
<dbReference type="HOGENOM" id="CLU_009100_2_0_9"/>
<feature type="domain" description="Plastocyanin-like" evidence="6">
    <location>
        <begin position="88"/>
        <end position="202"/>
    </location>
</feature>
<feature type="chain" id="PRO_5002389516" evidence="4">
    <location>
        <begin position="26"/>
        <end position="477"/>
    </location>
</feature>
<evidence type="ECO:0000256" key="2">
    <source>
        <dbReference type="ARBA" id="ARBA00022723"/>
    </source>
</evidence>
<dbReference type="GO" id="GO:0016491">
    <property type="term" value="F:oxidoreductase activity"/>
    <property type="evidence" value="ECO:0007669"/>
    <property type="project" value="UniProtKB-KW"/>
</dbReference>
<dbReference type="RefSeq" id="WP_000277154.1">
    <property type="nucleotide sequence ID" value="NZ_CM000952.1"/>
</dbReference>
<comment type="similarity">
    <text evidence="1">Belongs to the multicopper oxidase family.</text>
</comment>
<dbReference type="EMBL" id="ACJA02000003">
    <property type="protein sequence ID" value="EFH95421.1"/>
    <property type="molecule type" value="Genomic_DNA"/>
</dbReference>
<dbReference type="SUPFAM" id="SSF49503">
    <property type="entry name" value="Cupredoxins"/>
    <property type="match status" value="3"/>
</dbReference>
<dbReference type="Proteomes" id="UP000003455">
    <property type="component" value="Chromosome"/>
</dbReference>
<dbReference type="CDD" id="cd13890">
    <property type="entry name" value="CuRO_3_CueO_FtsP"/>
    <property type="match status" value="1"/>
</dbReference>
<dbReference type="EC" id="1.-.-.-" evidence="7"/>
<keyword evidence="2" id="KW-0479">Metal-binding</keyword>
<accession>A0A0E1XI34</accession>
<dbReference type="AlphaFoldDB" id="A0A0E1XI34"/>
<evidence type="ECO:0000259" key="6">
    <source>
        <dbReference type="Pfam" id="PF07732"/>
    </source>
</evidence>
<dbReference type="Gene3D" id="2.60.40.420">
    <property type="entry name" value="Cupredoxins - blue copper proteins"/>
    <property type="match status" value="3"/>
</dbReference>